<comment type="caution">
    <text evidence="2">The sequence shown here is derived from an EMBL/GenBank/DDBJ whole genome shotgun (WGS) entry which is preliminary data.</text>
</comment>
<dbReference type="EMBL" id="CAXHTA020000006">
    <property type="protein sequence ID" value="CAL5222115.1"/>
    <property type="molecule type" value="Genomic_DNA"/>
</dbReference>
<organism evidence="2 3">
    <name type="scientific">Coccomyxa viridis</name>
    <dbReference type="NCBI Taxonomy" id="1274662"/>
    <lineage>
        <taxon>Eukaryota</taxon>
        <taxon>Viridiplantae</taxon>
        <taxon>Chlorophyta</taxon>
        <taxon>core chlorophytes</taxon>
        <taxon>Trebouxiophyceae</taxon>
        <taxon>Trebouxiophyceae incertae sedis</taxon>
        <taxon>Coccomyxaceae</taxon>
        <taxon>Coccomyxa</taxon>
    </lineage>
</organism>
<evidence type="ECO:0000313" key="3">
    <source>
        <dbReference type="Proteomes" id="UP001497392"/>
    </source>
</evidence>
<accession>A0ABP1FQ93</accession>
<protein>
    <submittedName>
        <fullName evidence="2">G4430 protein</fullName>
    </submittedName>
</protein>
<gene>
    <name evidence="2" type="primary">g4430</name>
    <name evidence="2" type="ORF">VP750_LOCUS3774</name>
</gene>
<keyword evidence="1" id="KW-0175">Coiled coil</keyword>
<proteinExistence type="predicted"/>
<sequence length="189" mass="21653">MLEEKSQRRQQKLEDREGELTELKRQRREVLSCLEKLTKKEGCGKVVEEEVQLRLSLASDNDLFSLVGWEFGTLPRPRTHYELPTALPPSLRELLQLQPALLRQLSHVKLRILARAFRGVYPDESEGLSEDDLYDCMQAAIQSVVSLDWQPSPPMPPKTPARPNIVHWEEQVSACVSHWLSSWARGSKG</sequence>
<dbReference type="Proteomes" id="UP001497392">
    <property type="component" value="Unassembled WGS sequence"/>
</dbReference>
<evidence type="ECO:0000313" key="2">
    <source>
        <dbReference type="EMBL" id="CAL5222115.1"/>
    </source>
</evidence>
<evidence type="ECO:0000256" key="1">
    <source>
        <dbReference type="SAM" id="Coils"/>
    </source>
</evidence>
<keyword evidence="3" id="KW-1185">Reference proteome</keyword>
<name>A0ABP1FQ93_9CHLO</name>
<feature type="coiled-coil region" evidence="1">
    <location>
        <begin position="6"/>
        <end position="40"/>
    </location>
</feature>
<reference evidence="2 3" key="1">
    <citation type="submission" date="2024-06" db="EMBL/GenBank/DDBJ databases">
        <authorList>
            <person name="Kraege A."/>
            <person name="Thomma B."/>
        </authorList>
    </citation>
    <scope>NUCLEOTIDE SEQUENCE [LARGE SCALE GENOMIC DNA]</scope>
</reference>